<dbReference type="FunFam" id="3.30.300.10:FF:000002">
    <property type="entry name" value="GMP synthase [glutamine-hydrolyzing]"/>
    <property type="match status" value="1"/>
</dbReference>
<feature type="active site" evidence="9">
    <location>
        <position position="174"/>
    </location>
</feature>
<dbReference type="InterPro" id="IPR014729">
    <property type="entry name" value="Rossmann-like_a/b/a_fold"/>
</dbReference>
<dbReference type="InterPro" id="IPR004739">
    <property type="entry name" value="GMP_synth_GATase"/>
</dbReference>
<feature type="active site" description="Nucleophile" evidence="9">
    <location>
        <position position="87"/>
    </location>
</feature>
<dbReference type="Gene3D" id="3.40.50.880">
    <property type="match status" value="1"/>
</dbReference>
<comment type="caution">
    <text evidence="12">The sequence shown here is derived from an EMBL/GenBank/DDBJ whole genome shotgun (WGS) entry which is preliminary data.</text>
</comment>
<dbReference type="SUPFAM" id="SSF54810">
    <property type="entry name" value="GMP synthetase C-terminal dimerisation domain"/>
    <property type="match status" value="1"/>
</dbReference>
<protein>
    <recommendedName>
        <fullName evidence="9">GMP synthase [glutamine-hydrolyzing]</fullName>
        <ecNumber evidence="9">6.3.5.2</ecNumber>
    </recommendedName>
    <alternativeName>
        <fullName evidence="9">GMP synthetase</fullName>
    </alternativeName>
    <alternativeName>
        <fullName evidence="9">Glutamine amidotransferase</fullName>
    </alternativeName>
</protein>
<dbReference type="CDD" id="cd01997">
    <property type="entry name" value="GMP_synthase_C"/>
    <property type="match status" value="1"/>
</dbReference>
<dbReference type="InterPro" id="IPR025777">
    <property type="entry name" value="GMPS_ATP_PPase_dom"/>
</dbReference>
<dbReference type="NCBIfam" id="TIGR00884">
    <property type="entry name" value="guaA_Cterm"/>
    <property type="match status" value="1"/>
</dbReference>
<dbReference type="InterPro" id="IPR022955">
    <property type="entry name" value="GMP_synthase"/>
</dbReference>
<dbReference type="EC" id="6.3.5.2" evidence="9"/>
<sequence>MRQRDWEGESIVILDFGSQYTQLIARRVRAEHVFSVIMSPTSKLVDIKAEKPIGIILSGGPSSVTEAGAPDLEADIFSLGVPVLGICYGMQLISRERGAPVERAHHREYGHTIIEVDTENELFEETPHSQRVWMSHGDRVARPPDGFTVIASSDGSPLAAIADEERRIYGLQFHPEVYHTIYGKDILRNFLFRICGAEPAWGSQSFVDREVEKIRERVGGARVLCAVSGGVDSSVMACLVDRAIGEQLVPVFVDNGLLRAGEVEEVKELLSHHLSAKLVFVDASEEFLERLEGIADAEEKRKIIGKCFIDVFEQQSRIHGPFAFLAQGTLYPDVIESRSTVGPSATIKSHHNVGGLPEKLDFELIEPLDLLFKDEVREVGRFLGLPEHQIERHPFPGPGLAVRIPGAVTRSDLELLRRVDTIFIDALRREGLYNEVWQAFAVLLPVKSVGVMGDERTYQRAAALRAVTSTDGMTADWARLPYEFLQSVSSEIINKVSGVNRIVYDISSKPPSTIEWE</sequence>
<evidence type="ECO:0000256" key="10">
    <source>
        <dbReference type="PROSITE-ProRule" id="PRU00886"/>
    </source>
</evidence>
<evidence type="ECO:0000256" key="6">
    <source>
        <dbReference type="ARBA" id="ARBA00022755"/>
    </source>
</evidence>
<dbReference type="GO" id="GO:0005524">
    <property type="term" value="F:ATP binding"/>
    <property type="evidence" value="ECO:0007669"/>
    <property type="project" value="UniProtKB-UniRule"/>
</dbReference>
<dbReference type="FunFam" id="3.40.50.620:FF:000001">
    <property type="entry name" value="GMP synthase [glutamine-hydrolyzing]"/>
    <property type="match status" value="1"/>
</dbReference>
<proteinExistence type="inferred from homology"/>
<keyword evidence="5 9" id="KW-0332">GMP biosynthesis</keyword>
<comment type="function">
    <text evidence="1 9">Catalyzes the synthesis of GMP from XMP.</text>
</comment>
<dbReference type="NCBIfam" id="TIGR00888">
    <property type="entry name" value="guaA_Nterm"/>
    <property type="match status" value="1"/>
</dbReference>
<dbReference type="FunFam" id="3.40.50.880:FF:000001">
    <property type="entry name" value="GMP synthase [glutamine-hydrolyzing]"/>
    <property type="match status" value="1"/>
</dbReference>
<dbReference type="Proteomes" id="UP000886069">
    <property type="component" value="Unassembled WGS sequence"/>
</dbReference>
<feature type="binding site" evidence="10">
    <location>
        <begin position="228"/>
        <end position="234"/>
    </location>
    <ligand>
        <name>ATP</name>
        <dbReference type="ChEBI" id="CHEBI:30616"/>
    </ligand>
</feature>
<keyword evidence="3 9" id="KW-0436">Ligase</keyword>
<dbReference type="PANTHER" id="PTHR11922:SF2">
    <property type="entry name" value="GMP SYNTHASE [GLUTAMINE-HYDROLYZING]"/>
    <property type="match status" value="1"/>
</dbReference>
<dbReference type="InterPro" id="IPR001674">
    <property type="entry name" value="GMP_synth_C"/>
</dbReference>
<feature type="domain" description="GMPS ATP-PPase" evidence="11">
    <location>
        <begin position="201"/>
        <end position="392"/>
    </location>
</feature>
<accession>A0A7V2F3G9</accession>
<dbReference type="AlphaFoldDB" id="A0A7V2F3G9"/>
<dbReference type="UniPathway" id="UPA00189">
    <property type="reaction ID" value="UER00296"/>
</dbReference>
<dbReference type="EMBL" id="DSEC01000357">
    <property type="protein sequence ID" value="HER43817.1"/>
    <property type="molecule type" value="Genomic_DNA"/>
</dbReference>
<evidence type="ECO:0000259" key="11">
    <source>
        <dbReference type="PROSITE" id="PS51553"/>
    </source>
</evidence>
<reference evidence="12" key="1">
    <citation type="journal article" date="2020" name="mSystems">
        <title>Genome- and Community-Level Interaction Insights into Carbon Utilization and Element Cycling Functions of Hydrothermarchaeota in Hydrothermal Sediment.</title>
        <authorList>
            <person name="Zhou Z."/>
            <person name="Liu Y."/>
            <person name="Xu W."/>
            <person name="Pan J."/>
            <person name="Luo Z.H."/>
            <person name="Li M."/>
        </authorList>
    </citation>
    <scope>NUCLEOTIDE SEQUENCE [LARGE SCALE GENOMIC DNA]</scope>
    <source>
        <strain evidence="12">SpSt-1233</strain>
    </source>
</reference>
<feature type="active site" evidence="9">
    <location>
        <position position="176"/>
    </location>
</feature>
<keyword evidence="4 9" id="KW-0547">Nucleotide-binding</keyword>
<evidence type="ECO:0000313" key="12">
    <source>
        <dbReference type="EMBL" id="HER43817.1"/>
    </source>
</evidence>
<evidence type="ECO:0000256" key="3">
    <source>
        <dbReference type="ARBA" id="ARBA00022598"/>
    </source>
</evidence>
<dbReference type="GO" id="GO:0003921">
    <property type="term" value="F:GMP synthase activity"/>
    <property type="evidence" value="ECO:0007669"/>
    <property type="project" value="InterPro"/>
</dbReference>
<evidence type="ECO:0000256" key="4">
    <source>
        <dbReference type="ARBA" id="ARBA00022741"/>
    </source>
</evidence>
<dbReference type="PRINTS" id="PR00096">
    <property type="entry name" value="GATASE"/>
</dbReference>
<comment type="pathway">
    <text evidence="2 9">Purine metabolism; GMP biosynthesis; GMP from XMP (L-Gln route): step 1/1.</text>
</comment>
<keyword evidence="8 9" id="KW-0315">Glutamine amidotransferase</keyword>
<evidence type="ECO:0000256" key="1">
    <source>
        <dbReference type="ARBA" id="ARBA00002332"/>
    </source>
</evidence>
<keyword evidence="6 9" id="KW-0658">Purine biosynthesis</keyword>
<dbReference type="PROSITE" id="PS51273">
    <property type="entry name" value="GATASE_TYPE_1"/>
    <property type="match status" value="1"/>
</dbReference>
<dbReference type="GO" id="GO:0005829">
    <property type="term" value="C:cytosol"/>
    <property type="evidence" value="ECO:0007669"/>
    <property type="project" value="TreeGrafter"/>
</dbReference>
<dbReference type="Gene3D" id="3.40.50.620">
    <property type="entry name" value="HUPs"/>
    <property type="match status" value="1"/>
</dbReference>
<dbReference type="PANTHER" id="PTHR11922">
    <property type="entry name" value="GMP SYNTHASE-RELATED"/>
    <property type="match status" value="1"/>
</dbReference>
<evidence type="ECO:0000256" key="9">
    <source>
        <dbReference type="HAMAP-Rule" id="MF_00344"/>
    </source>
</evidence>
<dbReference type="InterPro" id="IPR017926">
    <property type="entry name" value="GATASE"/>
</dbReference>
<dbReference type="SUPFAM" id="SSF52317">
    <property type="entry name" value="Class I glutamine amidotransferase-like"/>
    <property type="match status" value="1"/>
</dbReference>
<comment type="subunit">
    <text evidence="9">Homodimer.</text>
</comment>
<dbReference type="NCBIfam" id="NF000848">
    <property type="entry name" value="PRK00074.1"/>
    <property type="match status" value="1"/>
</dbReference>
<organism evidence="12">
    <name type="scientific">Eiseniibacteriota bacterium</name>
    <dbReference type="NCBI Taxonomy" id="2212470"/>
    <lineage>
        <taxon>Bacteria</taxon>
        <taxon>Candidatus Eiseniibacteriota</taxon>
    </lineage>
</organism>
<evidence type="ECO:0000256" key="5">
    <source>
        <dbReference type="ARBA" id="ARBA00022749"/>
    </source>
</evidence>
<dbReference type="Pfam" id="PF00117">
    <property type="entry name" value="GATase"/>
    <property type="match status" value="1"/>
</dbReference>
<gene>
    <name evidence="9 12" type="primary">guaA</name>
    <name evidence="12" type="ORF">ENO08_05100</name>
</gene>
<comment type="catalytic activity">
    <reaction evidence="9">
        <text>XMP + L-glutamine + ATP + H2O = GMP + L-glutamate + AMP + diphosphate + 2 H(+)</text>
        <dbReference type="Rhea" id="RHEA:11680"/>
        <dbReference type="ChEBI" id="CHEBI:15377"/>
        <dbReference type="ChEBI" id="CHEBI:15378"/>
        <dbReference type="ChEBI" id="CHEBI:29985"/>
        <dbReference type="ChEBI" id="CHEBI:30616"/>
        <dbReference type="ChEBI" id="CHEBI:33019"/>
        <dbReference type="ChEBI" id="CHEBI:57464"/>
        <dbReference type="ChEBI" id="CHEBI:58115"/>
        <dbReference type="ChEBI" id="CHEBI:58359"/>
        <dbReference type="ChEBI" id="CHEBI:456215"/>
        <dbReference type="EC" id="6.3.5.2"/>
    </reaction>
</comment>
<dbReference type="Gene3D" id="3.30.300.10">
    <property type="match status" value="1"/>
</dbReference>
<keyword evidence="7 9" id="KW-0067">ATP-binding</keyword>
<dbReference type="PRINTS" id="PR00097">
    <property type="entry name" value="ANTSNTHASEII"/>
</dbReference>
<dbReference type="SUPFAM" id="SSF52402">
    <property type="entry name" value="Adenine nucleotide alpha hydrolases-like"/>
    <property type="match status" value="1"/>
</dbReference>
<dbReference type="HAMAP" id="MF_00344">
    <property type="entry name" value="GMP_synthase"/>
    <property type="match status" value="1"/>
</dbReference>
<dbReference type="CDD" id="cd01742">
    <property type="entry name" value="GATase1_GMP_Synthase"/>
    <property type="match status" value="1"/>
</dbReference>
<dbReference type="PROSITE" id="PS51553">
    <property type="entry name" value="GMPS_ATP_PPASE"/>
    <property type="match status" value="1"/>
</dbReference>
<evidence type="ECO:0000256" key="7">
    <source>
        <dbReference type="ARBA" id="ARBA00022840"/>
    </source>
</evidence>
<dbReference type="InterPro" id="IPR029062">
    <property type="entry name" value="Class_I_gatase-like"/>
</dbReference>
<name>A0A7V2F3G9_UNCEI</name>
<dbReference type="Pfam" id="PF00958">
    <property type="entry name" value="GMP_synt_C"/>
    <property type="match status" value="1"/>
</dbReference>
<evidence type="ECO:0000256" key="2">
    <source>
        <dbReference type="ARBA" id="ARBA00005153"/>
    </source>
</evidence>
<evidence type="ECO:0000256" key="8">
    <source>
        <dbReference type="ARBA" id="ARBA00022962"/>
    </source>
</evidence>
<dbReference type="PRINTS" id="PR00099">
    <property type="entry name" value="CPSGATASE"/>
</dbReference>